<dbReference type="AlphaFoldDB" id="R0ILR6"/>
<keyword evidence="3" id="KW-1185">Reference proteome</keyword>
<dbReference type="EMBL" id="KB908637">
    <property type="protein sequence ID" value="EOA85761.1"/>
    <property type="molecule type" value="Genomic_DNA"/>
</dbReference>
<dbReference type="RefSeq" id="XP_008026540.1">
    <property type="nucleotide sequence ID" value="XM_008028349.1"/>
</dbReference>
<gene>
    <name evidence="2" type="ORF">SETTUDRAFT_40020</name>
</gene>
<feature type="region of interest" description="Disordered" evidence="1">
    <location>
        <begin position="82"/>
        <end position="111"/>
    </location>
</feature>
<protein>
    <submittedName>
        <fullName evidence="2">Uncharacterized protein</fullName>
    </submittedName>
</protein>
<name>R0ILR6_EXST2</name>
<dbReference type="HOGENOM" id="CLU_2159987_0_0_1"/>
<organism evidence="2 3">
    <name type="scientific">Exserohilum turcicum (strain 28A)</name>
    <name type="common">Northern leaf blight fungus</name>
    <name type="synonym">Setosphaeria turcica</name>
    <dbReference type="NCBI Taxonomy" id="671987"/>
    <lineage>
        <taxon>Eukaryota</taxon>
        <taxon>Fungi</taxon>
        <taxon>Dikarya</taxon>
        <taxon>Ascomycota</taxon>
        <taxon>Pezizomycotina</taxon>
        <taxon>Dothideomycetes</taxon>
        <taxon>Pleosporomycetidae</taxon>
        <taxon>Pleosporales</taxon>
        <taxon>Pleosporineae</taxon>
        <taxon>Pleosporaceae</taxon>
        <taxon>Exserohilum</taxon>
    </lineage>
</organism>
<dbReference type="GeneID" id="19404565"/>
<reference evidence="2 3" key="2">
    <citation type="journal article" date="2013" name="PLoS Genet.">
        <title>Comparative genome structure, secondary metabolite, and effector coding capacity across Cochliobolus pathogens.</title>
        <authorList>
            <person name="Condon B.J."/>
            <person name="Leng Y."/>
            <person name="Wu D."/>
            <person name="Bushley K.E."/>
            <person name="Ohm R.A."/>
            <person name="Otillar R."/>
            <person name="Martin J."/>
            <person name="Schackwitz W."/>
            <person name="Grimwood J."/>
            <person name="MohdZainudin N."/>
            <person name="Xue C."/>
            <person name="Wang R."/>
            <person name="Manning V.A."/>
            <person name="Dhillon B."/>
            <person name="Tu Z.J."/>
            <person name="Steffenson B.J."/>
            <person name="Salamov A."/>
            <person name="Sun H."/>
            <person name="Lowry S."/>
            <person name="LaButti K."/>
            <person name="Han J."/>
            <person name="Copeland A."/>
            <person name="Lindquist E."/>
            <person name="Barry K."/>
            <person name="Schmutz J."/>
            <person name="Baker S.E."/>
            <person name="Ciuffetti L.M."/>
            <person name="Grigoriev I.V."/>
            <person name="Zhong S."/>
            <person name="Turgeon B.G."/>
        </authorList>
    </citation>
    <scope>NUCLEOTIDE SEQUENCE [LARGE SCALE GENOMIC DNA]</scope>
    <source>
        <strain evidence="3">28A</strain>
    </source>
</reference>
<evidence type="ECO:0000313" key="3">
    <source>
        <dbReference type="Proteomes" id="UP000016935"/>
    </source>
</evidence>
<proteinExistence type="predicted"/>
<evidence type="ECO:0000256" key="1">
    <source>
        <dbReference type="SAM" id="MobiDB-lite"/>
    </source>
</evidence>
<dbReference type="Proteomes" id="UP000016935">
    <property type="component" value="Unassembled WGS sequence"/>
</dbReference>
<sequence length="111" mass="11728">MADMATGMVTWVGGEVGVWMGMNVHVGRGVGVSVSVSVSGGSVGGLMGYVEMQVDKCECYAAMTTFIPSVFCYVETGVIHSGISQGKRKSEERNNESGSMGLWAMDMDMAK</sequence>
<accession>R0ILR6</accession>
<reference evidence="2 3" key="1">
    <citation type="journal article" date="2012" name="PLoS Pathog.">
        <title>Diverse lifestyles and strategies of plant pathogenesis encoded in the genomes of eighteen Dothideomycetes fungi.</title>
        <authorList>
            <person name="Ohm R.A."/>
            <person name="Feau N."/>
            <person name="Henrissat B."/>
            <person name="Schoch C.L."/>
            <person name="Horwitz B.A."/>
            <person name="Barry K.W."/>
            <person name="Condon B.J."/>
            <person name="Copeland A.C."/>
            <person name="Dhillon B."/>
            <person name="Glaser F."/>
            <person name="Hesse C.N."/>
            <person name="Kosti I."/>
            <person name="LaButti K."/>
            <person name="Lindquist E.A."/>
            <person name="Lucas S."/>
            <person name="Salamov A.A."/>
            <person name="Bradshaw R.E."/>
            <person name="Ciuffetti L."/>
            <person name="Hamelin R.C."/>
            <person name="Kema G.H.J."/>
            <person name="Lawrence C."/>
            <person name="Scott J.A."/>
            <person name="Spatafora J.W."/>
            <person name="Turgeon B.G."/>
            <person name="de Wit P.J.G.M."/>
            <person name="Zhong S."/>
            <person name="Goodwin S.B."/>
            <person name="Grigoriev I.V."/>
        </authorList>
    </citation>
    <scope>NUCLEOTIDE SEQUENCE [LARGE SCALE GENOMIC DNA]</scope>
    <source>
        <strain evidence="3">28A</strain>
    </source>
</reference>
<evidence type="ECO:0000313" key="2">
    <source>
        <dbReference type="EMBL" id="EOA85761.1"/>
    </source>
</evidence>